<evidence type="ECO:0000256" key="3">
    <source>
        <dbReference type="ARBA" id="ARBA00022452"/>
    </source>
</evidence>
<keyword evidence="5 11" id="KW-0812">Transmembrane</keyword>
<evidence type="ECO:0000256" key="2">
    <source>
        <dbReference type="ARBA" id="ARBA00022448"/>
    </source>
</evidence>
<keyword evidence="16" id="KW-0675">Receptor</keyword>
<comment type="caution">
    <text evidence="16">The sequence shown here is derived from an EMBL/GenBank/DDBJ whole genome shotgun (WGS) entry which is preliminary data.</text>
</comment>
<dbReference type="PANTHER" id="PTHR32552:SF81">
    <property type="entry name" value="TONB-DEPENDENT OUTER MEMBRANE RECEPTOR"/>
    <property type="match status" value="1"/>
</dbReference>
<dbReference type="PANTHER" id="PTHR32552">
    <property type="entry name" value="FERRICHROME IRON RECEPTOR-RELATED"/>
    <property type="match status" value="1"/>
</dbReference>
<evidence type="ECO:0000256" key="10">
    <source>
        <dbReference type="ARBA" id="ARBA00023237"/>
    </source>
</evidence>
<evidence type="ECO:0000256" key="7">
    <source>
        <dbReference type="ARBA" id="ARBA00023065"/>
    </source>
</evidence>
<dbReference type="EMBL" id="VOHK01000007">
    <property type="protein sequence ID" value="TWT18132.1"/>
    <property type="molecule type" value="Genomic_DNA"/>
</dbReference>
<keyword evidence="6" id="KW-0408">Iron</keyword>
<accession>A0A5C5TXV0</accession>
<feature type="short sequence motif" description="TonB box" evidence="12">
    <location>
        <begin position="87"/>
        <end position="93"/>
    </location>
</feature>
<feature type="domain" description="TonB-dependent receptor-like beta-barrel" evidence="14">
    <location>
        <begin position="334"/>
        <end position="773"/>
    </location>
</feature>
<evidence type="ECO:0000256" key="1">
    <source>
        <dbReference type="ARBA" id="ARBA00004571"/>
    </source>
</evidence>
<evidence type="ECO:0000256" key="8">
    <source>
        <dbReference type="ARBA" id="ARBA00023077"/>
    </source>
</evidence>
<dbReference type="CDD" id="cd01347">
    <property type="entry name" value="ligand_gated_channel"/>
    <property type="match status" value="1"/>
</dbReference>
<dbReference type="InterPro" id="IPR010916">
    <property type="entry name" value="TonB_box_CS"/>
</dbReference>
<dbReference type="Pfam" id="PF00593">
    <property type="entry name" value="TonB_dep_Rec_b-barrel"/>
    <property type="match status" value="1"/>
</dbReference>
<evidence type="ECO:0000256" key="11">
    <source>
        <dbReference type="PROSITE-ProRule" id="PRU01360"/>
    </source>
</evidence>
<dbReference type="GO" id="GO:0006826">
    <property type="term" value="P:iron ion transport"/>
    <property type="evidence" value="ECO:0007669"/>
    <property type="project" value="UniProtKB-KW"/>
</dbReference>
<comment type="similarity">
    <text evidence="11 13">Belongs to the TonB-dependent receptor family.</text>
</comment>
<reference evidence="16 17" key="1">
    <citation type="journal article" date="2008" name="Int. J. Syst. Evol. Microbiol.">
        <title>Luteimonas marina sp. nov., isolated from seawater.</title>
        <authorList>
            <person name="Baik K.S."/>
            <person name="Park S.C."/>
            <person name="Kim M.S."/>
            <person name="Kim E.M."/>
            <person name="Park C."/>
            <person name="Chun J."/>
            <person name="Seong C.N."/>
        </authorList>
    </citation>
    <scope>NUCLEOTIDE SEQUENCE [LARGE SCALE GENOMIC DNA]</scope>
    <source>
        <strain evidence="16 17">FR1330</strain>
    </source>
</reference>
<dbReference type="Gene3D" id="2.40.170.20">
    <property type="entry name" value="TonB-dependent receptor, beta-barrel domain"/>
    <property type="match status" value="1"/>
</dbReference>
<dbReference type="InterPro" id="IPR039426">
    <property type="entry name" value="TonB-dep_rcpt-like"/>
</dbReference>
<keyword evidence="17" id="KW-1185">Reference proteome</keyword>
<evidence type="ECO:0000313" key="16">
    <source>
        <dbReference type="EMBL" id="TWT18132.1"/>
    </source>
</evidence>
<dbReference type="GO" id="GO:0009279">
    <property type="term" value="C:cell outer membrane"/>
    <property type="evidence" value="ECO:0007669"/>
    <property type="project" value="UniProtKB-SubCell"/>
</dbReference>
<feature type="domain" description="TonB-dependent receptor plug" evidence="15">
    <location>
        <begin position="99"/>
        <end position="210"/>
    </location>
</feature>
<proteinExistence type="inferred from homology"/>
<sequence length="814" mass="87640">MIPDQDVRCACPDGGADRTDPPMPPTRPGRPEMNAFQSARPWYRSPLSLAIASTLALAAAAPVVAQDSPGADAPPSAAQADAAMLDTVVVTANKRVENIREVGASISVIGERQLENMGSSSLTDYAALIPGMQVQSSGTPGLTSVSLRGISALSPSATVATYIDEVPVGSSGIYQGANGLMLDLLPYDISRVEVLRGPQGTLYGAGAVGGLLKYVTRAPELAGDEFRIGLGLRSVQDGDSGWNVRFGASLPLQEDRLGLRLSFARNELPGYTDNVVDGRQDINGAEQTGARAALWWDGDAFDLNLSLLQQRIHASDRATVALDPESGAPLFGEFTGRTWQRQPFSKDLTLASLGLEWDLGWGDFVSATGWSETRTVDQVDSTIQFGEISNLMLGLPDPGSSFVRYGYDLDKVTQEFRLTSKSGGRFEWMVGVFYTKEDALQSQFAWLGQLDGAPLPAPFDGMFGTLALLEMPSTYEELALFANGSWRIGERFKLDAGIRQARNDQWFSQNTTAGILVPIGEAPGESSEDVFTWSLSPQFQLSQDVMLYARAASGYQPGGPNVAVPGMPPSVDSSMLDSYEIGLKSQFADRRVTLDVSAFRIEWDDIQVGASFNGIGGLVNGGEASSEGLELSSRFRATDNLVLGLNGAYTKARIKNDFESTVIPQEGYDVVLNTGLAGDRMPYVPEWSWSATAEYVFTTGAGFNGQVGAALRWTGDRVNNTTERQRVTAPGDPSTVLQEVVTPPVEIDGYRALDLYAGFGRGRWELRAYVNNVTGEDGWSSISSADNELTGARVQLAAVPIQPRTFGLEFDYRF</sequence>
<evidence type="ECO:0000313" key="17">
    <source>
        <dbReference type="Proteomes" id="UP000319980"/>
    </source>
</evidence>
<comment type="subcellular location">
    <subcellularLocation>
        <location evidence="1 11">Cell outer membrane</location>
        <topology evidence="1 11">Multi-pass membrane protein</topology>
    </subcellularLocation>
</comment>
<gene>
    <name evidence="16" type="ORF">FQY83_15420</name>
</gene>
<keyword evidence="9 11" id="KW-0472">Membrane</keyword>
<dbReference type="InterPro" id="IPR012910">
    <property type="entry name" value="Plug_dom"/>
</dbReference>
<keyword evidence="4" id="KW-0410">Iron transport</keyword>
<keyword evidence="3 11" id="KW-1134">Transmembrane beta strand</keyword>
<evidence type="ECO:0000256" key="6">
    <source>
        <dbReference type="ARBA" id="ARBA00023004"/>
    </source>
</evidence>
<evidence type="ECO:0000256" key="12">
    <source>
        <dbReference type="PROSITE-ProRule" id="PRU10143"/>
    </source>
</evidence>
<evidence type="ECO:0000259" key="14">
    <source>
        <dbReference type="Pfam" id="PF00593"/>
    </source>
</evidence>
<dbReference type="PROSITE" id="PS52016">
    <property type="entry name" value="TONB_DEPENDENT_REC_3"/>
    <property type="match status" value="1"/>
</dbReference>
<organism evidence="16 17">
    <name type="scientific">Luteimonas marina</name>
    <dbReference type="NCBI Taxonomy" id="488485"/>
    <lineage>
        <taxon>Bacteria</taxon>
        <taxon>Pseudomonadati</taxon>
        <taxon>Pseudomonadota</taxon>
        <taxon>Gammaproteobacteria</taxon>
        <taxon>Lysobacterales</taxon>
        <taxon>Lysobacteraceae</taxon>
        <taxon>Luteimonas</taxon>
    </lineage>
</organism>
<dbReference type="AlphaFoldDB" id="A0A5C5TXV0"/>
<evidence type="ECO:0000256" key="5">
    <source>
        <dbReference type="ARBA" id="ARBA00022692"/>
    </source>
</evidence>
<evidence type="ECO:0000256" key="9">
    <source>
        <dbReference type="ARBA" id="ARBA00023136"/>
    </source>
</evidence>
<keyword evidence="2 11" id="KW-0813">Transport</keyword>
<dbReference type="SUPFAM" id="SSF56935">
    <property type="entry name" value="Porins"/>
    <property type="match status" value="1"/>
</dbReference>
<keyword evidence="8 12" id="KW-0798">TonB box</keyword>
<dbReference type="Proteomes" id="UP000319980">
    <property type="component" value="Unassembled WGS sequence"/>
</dbReference>
<dbReference type="Pfam" id="PF07715">
    <property type="entry name" value="Plug"/>
    <property type="match status" value="1"/>
</dbReference>
<protein>
    <submittedName>
        <fullName evidence="16">TonB-dependent receptor</fullName>
    </submittedName>
</protein>
<evidence type="ECO:0000256" key="13">
    <source>
        <dbReference type="RuleBase" id="RU003357"/>
    </source>
</evidence>
<dbReference type="InterPro" id="IPR000531">
    <property type="entry name" value="Beta-barrel_TonB"/>
</dbReference>
<evidence type="ECO:0000256" key="4">
    <source>
        <dbReference type="ARBA" id="ARBA00022496"/>
    </source>
</evidence>
<keyword evidence="7" id="KW-0406">Ion transport</keyword>
<evidence type="ECO:0000259" key="15">
    <source>
        <dbReference type="Pfam" id="PF07715"/>
    </source>
</evidence>
<keyword evidence="10 11" id="KW-0998">Cell outer membrane</keyword>
<dbReference type="InterPro" id="IPR036942">
    <property type="entry name" value="Beta-barrel_TonB_sf"/>
</dbReference>
<dbReference type="PROSITE" id="PS00430">
    <property type="entry name" value="TONB_DEPENDENT_REC_1"/>
    <property type="match status" value="1"/>
</dbReference>
<name>A0A5C5TXV0_9GAMM</name>